<reference evidence="2 3" key="1">
    <citation type="submission" date="2010-05" db="EMBL/GenBank/DDBJ databases">
        <title>The Genome Sequence of Thecamonas trahens ATCC 50062.</title>
        <authorList>
            <consortium name="The Broad Institute Genome Sequencing Platform"/>
            <person name="Russ C."/>
            <person name="Cuomo C."/>
            <person name="Shea T."/>
            <person name="Young S.K."/>
            <person name="Zeng Q."/>
            <person name="Koehrsen M."/>
            <person name="Haas B."/>
            <person name="Borodovsky M."/>
            <person name="Guigo R."/>
            <person name="Alvarado L."/>
            <person name="Berlin A."/>
            <person name="Bochicchio J."/>
            <person name="Borenstein D."/>
            <person name="Chapman S."/>
            <person name="Chen Z."/>
            <person name="Freedman E."/>
            <person name="Gellesch M."/>
            <person name="Goldberg J."/>
            <person name="Griggs A."/>
            <person name="Gujja S."/>
            <person name="Heilman E."/>
            <person name="Heiman D."/>
            <person name="Hepburn T."/>
            <person name="Howarth C."/>
            <person name="Jen D."/>
            <person name="Larson L."/>
            <person name="Mehta T."/>
            <person name="Park D."/>
            <person name="Pearson M."/>
            <person name="Roberts A."/>
            <person name="Saif S."/>
            <person name="Shenoy N."/>
            <person name="Sisk P."/>
            <person name="Stolte C."/>
            <person name="Sykes S."/>
            <person name="Thomson T."/>
            <person name="Walk T."/>
            <person name="White J."/>
            <person name="Yandava C."/>
            <person name="Burger G."/>
            <person name="Gray M.W."/>
            <person name="Holland P.W.H."/>
            <person name="King N."/>
            <person name="Lang F.B.F."/>
            <person name="Roger A.J."/>
            <person name="Ruiz-Trillo I."/>
            <person name="Lander E."/>
            <person name="Nusbaum C."/>
        </authorList>
    </citation>
    <scope>NUCLEOTIDE SEQUENCE [LARGE SCALE GENOMIC DNA]</scope>
    <source>
        <strain evidence="2 3">ATCC 50062</strain>
    </source>
</reference>
<sequence>MEGGGWRQSPRSGWAGTAAGGLVVAVIVLVLNLAVRDTLPATQHAVVLVTDAADEGEAALVVAAWPAAVSGSGAPLPAASHPQPPPLPLVAAPAVSDAVVVVARLVRLPSFTAPDPAPLAAALAVARSVVPFDDRYATPIYTYIAPTSAAEAEAVDAAAMRLRGFLADSEFEDKGYWTLPLPAAAPGTAAWLAANPLASGVCAGGDASVAGVVFSWEFLAVGAAAPQGLPDTHATLTFACRAYVSSMAAAWPAFGPGAKALAWRSAGTAAVRASNANQTTACLPATAFVALVGAGSASPLGLLGASADGASCAAELAPLLNMSSGAGMDGISLPAPLTAAHVSLQGIAARGYQAAASYVNSTGSIAPHVPSLAELREVASTVCALPATTYRERLEPDFALANTPLCFVLEWTALPGALFRPPNPSTWTTAHWGRLAHDSITIVAALLGIASCMVAFWQCSLWHKRLARAHAETGTDAESIGLVPSAIATSTYNTAS</sequence>
<dbReference type="AlphaFoldDB" id="A0A0L0DE98"/>
<organism evidence="2 3">
    <name type="scientific">Thecamonas trahens ATCC 50062</name>
    <dbReference type="NCBI Taxonomy" id="461836"/>
    <lineage>
        <taxon>Eukaryota</taxon>
        <taxon>Apusozoa</taxon>
        <taxon>Apusomonadida</taxon>
        <taxon>Apusomonadidae</taxon>
        <taxon>Thecamonas</taxon>
    </lineage>
</organism>
<protein>
    <submittedName>
        <fullName evidence="2">Uncharacterized protein</fullName>
    </submittedName>
</protein>
<dbReference type="Proteomes" id="UP000054408">
    <property type="component" value="Unassembled WGS sequence"/>
</dbReference>
<dbReference type="EMBL" id="GL349456">
    <property type="protein sequence ID" value="KNC49643.1"/>
    <property type="molecule type" value="Genomic_DNA"/>
</dbReference>
<gene>
    <name evidence="2" type="ORF">AMSG_05693</name>
</gene>
<evidence type="ECO:0000313" key="2">
    <source>
        <dbReference type="EMBL" id="KNC49643.1"/>
    </source>
</evidence>
<keyword evidence="3" id="KW-1185">Reference proteome</keyword>
<feature type="transmembrane region" description="Helical" evidence="1">
    <location>
        <begin position="439"/>
        <end position="459"/>
    </location>
</feature>
<dbReference type="RefSeq" id="XP_013757745.1">
    <property type="nucleotide sequence ID" value="XM_013902291.1"/>
</dbReference>
<name>A0A0L0DE98_THETB</name>
<accession>A0A0L0DE98</accession>
<evidence type="ECO:0000313" key="3">
    <source>
        <dbReference type="Proteomes" id="UP000054408"/>
    </source>
</evidence>
<proteinExistence type="predicted"/>
<keyword evidence="1" id="KW-0472">Membrane</keyword>
<dbReference type="GeneID" id="25565045"/>
<evidence type="ECO:0000256" key="1">
    <source>
        <dbReference type="SAM" id="Phobius"/>
    </source>
</evidence>
<feature type="transmembrane region" description="Helical" evidence="1">
    <location>
        <begin position="398"/>
        <end position="419"/>
    </location>
</feature>
<keyword evidence="1" id="KW-1133">Transmembrane helix</keyword>
<keyword evidence="1" id="KW-0812">Transmembrane</keyword>
<feature type="transmembrane region" description="Helical" evidence="1">
    <location>
        <begin position="12"/>
        <end position="35"/>
    </location>
</feature>